<feature type="non-terminal residue" evidence="1">
    <location>
        <position position="1"/>
    </location>
</feature>
<name>A0ABV8TIZ5_9ACTN</name>
<evidence type="ECO:0000313" key="2">
    <source>
        <dbReference type="Proteomes" id="UP001595824"/>
    </source>
</evidence>
<dbReference type="EMBL" id="JBHSDP010000024">
    <property type="protein sequence ID" value="MFC4330545.1"/>
    <property type="molecule type" value="Genomic_DNA"/>
</dbReference>
<dbReference type="RefSeq" id="WP_381741477.1">
    <property type="nucleotide sequence ID" value="NZ_JBHSDP010000024.1"/>
</dbReference>
<accession>A0ABV8TIZ5</accession>
<proteinExistence type="predicted"/>
<sequence>ELARRNNYAINIFEPQRLCLYGVLSCVATDLRRVRYLIVLWPAARGEHPKYVRICATAVLVMHGGGVLAEFVDKGRDITEYVNSGAKHTMRAHAGIALLSSRLPSIWRLYRAPSVPYLAIMNSRVHLLLCLAKKIMRANLPLLSILVHFMLGAAIHNTAKRFLGRYLGAISTCGEAALQTLVEERMLSIVCSSVDAQSRGCASAHALSFAGCIQAQAKDQLDRIAHIL</sequence>
<comment type="caution">
    <text evidence="1">The sequence shown here is derived from an EMBL/GenBank/DDBJ whole genome shotgun (WGS) entry which is preliminary data.</text>
</comment>
<keyword evidence="2" id="KW-1185">Reference proteome</keyword>
<protein>
    <submittedName>
        <fullName evidence="1">Uncharacterized protein</fullName>
    </submittedName>
</protein>
<organism evidence="1 2">
    <name type="scientific">Streptomyces andamanensis</name>
    <dbReference type="NCBI Taxonomy" id="1565035"/>
    <lineage>
        <taxon>Bacteria</taxon>
        <taxon>Bacillati</taxon>
        <taxon>Actinomycetota</taxon>
        <taxon>Actinomycetes</taxon>
        <taxon>Kitasatosporales</taxon>
        <taxon>Streptomycetaceae</taxon>
        <taxon>Streptomyces</taxon>
    </lineage>
</organism>
<gene>
    <name evidence="1" type="ORF">ACFPC0_22715</name>
</gene>
<reference evidence="2" key="1">
    <citation type="journal article" date="2019" name="Int. J. Syst. Evol. Microbiol.">
        <title>The Global Catalogue of Microorganisms (GCM) 10K type strain sequencing project: providing services to taxonomists for standard genome sequencing and annotation.</title>
        <authorList>
            <consortium name="The Broad Institute Genomics Platform"/>
            <consortium name="The Broad Institute Genome Sequencing Center for Infectious Disease"/>
            <person name="Wu L."/>
            <person name="Ma J."/>
        </authorList>
    </citation>
    <scope>NUCLEOTIDE SEQUENCE [LARGE SCALE GENOMIC DNA]</scope>
    <source>
        <strain evidence="2">PCU 347</strain>
    </source>
</reference>
<evidence type="ECO:0000313" key="1">
    <source>
        <dbReference type="EMBL" id="MFC4330545.1"/>
    </source>
</evidence>
<dbReference type="Proteomes" id="UP001595824">
    <property type="component" value="Unassembled WGS sequence"/>
</dbReference>